<dbReference type="Proteomes" id="UP001305647">
    <property type="component" value="Unassembled WGS sequence"/>
</dbReference>
<dbReference type="AlphaFoldDB" id="A0AAN6Q473"/>
<keyword evidence="2" id="KW-1185">Reference proteome</keyword>
<evidence type="ECO:0000313" key="2">
    <source>
        <dbReference type="Proteomes" id="UP001305647"/>
    </source>
</evidence>
<proteinExistence type="predicted"/>
<sequence>MLKLSTYFLASIFQDFYEWPLERRLQLLACKHNGVMDHRVVPRIFRPVGGLCPSDLGHLIDSDATGRALRGQTLSQLVAGLYFRSFMSKLGCVLWHGHRPFQDTRENCRDWEYREAQLLLRNIALIASHGDICAINKPAKWKNSIARWDLRIGKVVLGLLVDKTGSV</sequence>
<organism evidence="1 2">
    <name type="scientific">Parathielavia hyrcaniae</name>
    <dbReference type="NCBI Taxonomy" id="113614"/>
    <lineage>
        <taxon>Eukaryota</taxon>
        <taxon>Fungi</taxon>
        <taxon>Dikarya</taxon>
        <taxon>Ascomycota</taxon>
        <taxon>Pezizomycotina</taxon>
        <taxon>Sordariomycetes</taxon>
        <taxon>Sordariomycetidae</taxon>
        <taxon>Sordariales</taxon>
        <taxon>Chaetomiaceae</taxon>
        <taxon>Parathielavia</taxon>
    </lineage>
</organism>
<accession>A0AAN6Q473</accession>
<reference evidence="1" key="1">
    <citation type="journal article" date="2023" name="Mol. Phylogenet. Evol.">
        <title>Genome-scale phylogeny and comparative genomics of the fungal order Sordariales.</title>
        <authorList>
            <person name="Hensen N."/>
            <person name="Bonometti L."/>
            <person name="Westerberg I."/>
            <person name="Brannstrom I.O."/>
            <person name="Guillou S."/>
            <person name="Cros-Aarteil S."/>
            <person name="Calhoun S."/>
            <person name="Haridas S."/>
            <person name="Kuo A."/>
            <person name="Mondo S."/>
            <person name="Pangilinan J."/>
            <person name="Riley R."/>
            <person name="LaButti K."/>
            <person name="Andreopoulos B."/>
            <person name="Lipzen A."/>
            <person name="Chen C."/>
            <person name="Yan M."/>
            <person name="Daum C."/>
            <person name="Ng V."/>
            <person name="Clum A."/>
            <person name="Steindorff A."/>
            <person name="Ohm R.A."/>
            <person name="Martin F."/>
            <person name="Silar P."/>
            <person name="Natvig D.O."/>
            <person name="Lalanne C."/>
            <person name="Gautier V."/>
            <person name="Ament-Velasquez S.L."/>
            <person name="Kruys A."/>
            <person name="Hutchinson M.I."/>
            <person name="Powell A.J."/>
            <person name="Barry K."/>
            <person name="Miller A.N."/>
            <person name="Grigoriev I.V."/>
            <person name="Debuchy R."/>
            <person name="Gladieux P."/>
            <person name="Hiltunen Thoren M."/>
            <person name="Johannesson H."/>
        </authorList>
    </citation>
    <scope>NUCLEOTIDE SEQUENCE</scope>
    <source>
        <strain evidence="1">CBS 757.83</strain>
    </source>
</reference>
<dbReference type="EMBL" id="MU863629">
    <property type="protein sequence ID" value="KAK4103269.1"/>
    <property type="molecule type" value="Genomic_DNA"/>
</dbReference>
<gene>
    <name evidence="1" type="ORF">N658DRAFT_522619</name>
</gene>
<name>A0AAN6Q473_9PEZI</name>
<comment type="caution">
    <text evidence="1">The sequence shown here is derived from an EMBL/GenBank/DDBJ whole genome shotgun (WGS) entry which is preliminary data.</text>
</comment>
<protein>
    <submittedName>
        <fullName evidence="1">Uncharacterized protein</fullName>
    </submittedName>
</protein>
<reference evidence="1" key="2">
    <citation type="submission" date="2023-05" db="EMBL/GenBank/DDBJ databases">
        <authorList>
            <consortium name="Lawrence Berkeley National Laboratory"/>
            <person name="Steindorff A."/>
            <person name="Hensen N."/>
            <person name="Bonometti L."/>
            <person name="Westerberg I."/>
            <person name="Brannstrom I.O."/>
            <person name="Guillou S."/>
            <person name="Cros-Aarteil S."/>
            <person name="Calhoun S."/>
            <person name="Haridas S."/>
            <person name="Kuo A."/>
            <person name="Mondo S."/>
            <person name="Pangilinan J."/>
            <person name="Riley R."/>
            <person name="Labutti K."/>
            <person name="Andreopoulos B."/>
            <person name="Lipzen A."/>
            <person name="Chen C."/>
            <person name="Yanf M."/>
            <person name="Daum C."/>
            <person name="Ng V."/>
            <person name="Clum A."/>
            <person name="Ohm R."/>
            <person name="Martin F."/>
            <person name="Silar P."/>
            <person name="Natvig D."/>
            <person name="Lalanne C."/>
            <person name="Gautier V."/>
            <person name="Ament-Velasquez S.L."/>
            <person name="Kruys A."/>
            <person name="Hutchinson M.I."/>
            <person name="Powell A.J."/>
            <person name="Barry K."/>
            <person name="Miller A.N."/>
            <person name="Grigoriev I.V."/>
            <person name="Debuchy R."/>
            <person name="Gladieux P."/>
            <person name="Thoren M.H."/>
            <person name="Johannesson H."/>
        </authorList>
    </citation>
    <scope>NUCLEOTIDE SEQUENCE</scope>
    <source>
        <strain evidence="1">CBS 757.83</strain>
    </source>
</reference>
<evidence type="ECO:0000313" key="1">
    <source>
        <dbReference type="EMBL" id="KAK4103269.1"/>
    </source>
</evidence>